<dbReference type="GO" id="GO:0003677">
    <property type="term" value="F:DNA binding"/>
    <property type="evidence" value="ECO:0007669"/>
    <property type="project" value="InterPro"/>
</dbReference>
<evidence type="ECO:0000313" key="10">
    <source>
        <dbReference type="Proteomes" id="UP000007485"/>
    </source>
</evidence>
<evidence type="ECO:0000256" key="1">
    <source>
        <dbReference type="ARBA" id="ARBA00001947"/>
    </source>
</evidence>
<dbReference type="Gene3D" id="3.20.20.150">
    <property type="entry name" value="Divalent-metal-dependent TIM barrel enzymes"/>
    <property type="match status" value="1"/>
</dbReference>
<dbReference type="eggNOG" id="arCOG01894">
    <property type="taxonomic scope" value="Archaea"/>
</dbReference>
<accession>F0QX71</accession>
<dbReference type="GO" id="GO:0016853">
    <property type="term" value="F:isomerase activity"/>
    <property type="evidence" value="ECO:0007669"/>
    <property type="project" value="UniProtKB-KW"/>
</dbReference>
<comment type="cofactor">
    <cofactor evidence="1">
        <name>Zn(2+)</name>
        <dbReference type="ChEBI" id="CHEBI:29105"/>
    </cofactor>
</comment>
<dbReference type="InterPro" id="IPR001719">
    <property type="entry name" value="AP_endonuc_2"/>
</dbReference>
<protein>
    <submittedName>
        <fullName evidence="9">Xylose isomerase domain protein TIM barrel</fullName>
    </submittedName>
</protein>
<evidence type="ECO:0000256" key="7">
    <source>
        <dbReference type="ARBA" id="ARBA00023204"/>
    </source>
</evidence>
<dbReference type="AlphaFoldDB" id="F0QX71"/>
<dbReference type="GO" id="GO:0008270">
    <property type="term" value="F:zinc ion binding"/>
    <property type="evidence" value="ECO:0007669"/>
    <property type="project" value="InterPro"/>
</dbReference>
<dbReference type="FunFam" id="3.20.20.150:FF:000017">
    <property type="entry name" value="Endonuclease IV related protein"/>
    <property type="match status" value="1"/>
</dbReference>
<dbReference type="Proteomes" id="UP000007485">
    <property type="component" value="Chromosome"/>
</dbReference>
<dbReference type="InterPro" id="IPR018246">
    <property type="entry name" value="AP_endonuc_F2_Zn_BS"/>
</dbReference>
<keyword evidence="4" id="KW-0227">DNA damage</keyword>
<evidence type="ECO:0000256" key="5">
    <source>
        <dbReference type="ARBA" id="ARBA00022801"/>
    </source>
</evidence>
<keyword evidence="9" id="KW-0413">Isomerase</keyword>
<dbReference type="STRING" id="985053.VMUT_2163"/>
<dbReference type="PANTHER" id="PTHR21445">
    <property type="entry name" value="ENDONUCLEASE IV ENDODEOXYRIBONUCLEASE IV"/>
    <property type="match status" value="1"/>
</dbReference>
<dbReference type="HOGENOM" id="CLU_068832_0_0_2"/>
<evidence type="ECO:0000259" key="8">
    <source>
        <dbReference type="Pfam" id="PF01261"/>
    </source>
</evidence>
<comment type="similarity">
    <text evidence="2">Belongs to the AP endonuclease 2 family.</text>
</comment>
<dbReference type="InterPro" id="IPR036237">
    <property type="entry name" value="Xyl_isomerase-like_sf"/>
</dbReference>
<keyword evidence="5" id="KW-0378">Hydrolase</keyword>
<evidence type="ECO:0000256" key="6">
    <source>
        <dbReference type="ARBA" id="ARBA00022833"/>
    </source>
</evidence>
<evidence type="ECO:0000313" key="9">
    <source>
        <dbReference type="EMBL" id="ADY02360.1"/>
    </source>
</evidence>
<proteinExistence type="inferred from homology"/>
<sequence>MFAMPTSMARVYLGPAGIPIGAKEKKRSAGTIDGIRYVREVGLNAMEVEFVQGVRMTREAAQEAGEVARELGVRLSVHAPYFINLCSEEKDKVETSLTRLQESLDRGETMGATVVVFHPAYYGKLGPEGCYNAVRDGVLRIIDWMKENGIKNVKLGLEVMARKSQFGSLEETFRLVKEINHSQVVAVIDWGHVFARNGGSIDYRAVLNMWHEYFGNQPMHTHFTCVKYRKGEWVDEHEPIDTNNPPFEPLAKELASEDIEITIINESPLLEKDALKMKEMLLKYNNTLMGL</sequence>
<dbReference type="GO" id="GO:0008081">
    <property type="term" value="F:phosphoric diester hydrolase activity"/>
    <property type="evidence" value="ECO:0007669"/>
    <property type="project" value="TreeGrafter"/>
</dbReference>
<dbReference type="InterPro" id="IPR013022">
    <property type="entry name" value="Xyl_isomerase-like_TIM-brl"/>
</dbReference>
<dbReference type="SMART" id="SM00518">
    <property type="entry name" value="AP2Ec"/>
    <property type="match status" value="1"/>
</dbReference>
<keyword evidence="3" id="KW-0479">Metal-binding</keyword>
<keyword evidence="6" id="KW-0862">Zinc</keyword>
<dbReference type="CDD" id="cd00019">
    <property type="entry name" value="AP2Ec"/>
    <property type="match status" value="1"/>
</dbReference>
<dbReference type="GO" id="GO:0006284">
    <property type="term" value="P:base-excision repair"/>
    <property type="evidence" value="ECO:0007669"/>
    <property type="project" value="TreeGrafter"/>
</dbReference>
<dbReference type="EMBL" id="CP002529">
    <property type="protein sequence ID" value="ADY02360.1"/>
    <property type="molecule type" value="Genomic_DNA"/>
</dbReference>
<evidence type="ECO:0000256" key="4">
    <source>
        <dbReference type="ARBA" id="ARBA00022763"/>
    </source>
</evidence>
<organism evidence="9 10">
    <name type="scientific">Vulcanisaeta moutnovskia (strain 768-28)</name>
    <dbReference type="NCBI Taxonomy" id="985053"/>
    <lineage>
        <taxon>Archaea</taxon>
        <taxon>Thermoproteota</taxon>
        <taxon>Thermoprotei</taxon>
        <taxon>Thermoproteales</taxon>
        <taxon>Thermoproteaceae</taxon>
        <taxon>Vulcanisaeta</taxon>
    </lineage>
</organism>
<keyword evidence="10" id="KW-1185">Reference proteome</keyword>
<dbReference type="GO" id="GO:0003906">
    <property type="term" value="F:DNA-(apurinic or apyrimidinic site) endonuclease activity"/>
    <property type="evidence" value="ECO:0007669"/>
    <property type="project" value="TreeGrafter"/>
</dbReference>
<dbReference type="PANTHER" id="PTHR21445:SF0">
    <property type="entry name" value="APURINIC-APYRIMIDINIC ENDONUCLEASE"/>
    <property type="match status" value="1"/>
</dbReference>
<evidence type="ECO:0000256" key="3">
    <source>
        <dbReference type="ARBA" id="ARBA00022723"/>
    </source>
</evidence>
<dbReference type="KEGG" id="vmo:VMUT_2163"/>
<dbReference type="SUPFAM" id="SSF51658">
    <property type="entry name" value="Xylose isomerase-like"/>
    <property type="match status" value="1"/>
</dbReference>
<evidence type="ECO:0000256" key="2">
    <source>
        <dbReference type="ARBA" id="ARBA00005340"/>
    </source>
</evidence>
<dbReference type="Pfam" id="PF01261">
    <property type="entry name" value="AP_endonuc_2"/>
    <property type="match status" value="1"/>
</dbReference>
<feature type="domain" description="Xylose isomerase-like TIM barrel" evidence="8">
    <location>
        <begin position="36"/>
        <end position="274"/>
    </location>
</feature>
<keyword evidence="7" id="KW-0234">DNA repair</keyword>
<dbReference type="PROSITE" id="PS00729">
    <property type="entry name" value="AP_NUCLEASE_F2_1"/>
    <property type="match status" value="1"/>
</dbReference>
<gene>
    <name evidence="9" type="ordered locus">VMUT_2163</name>
</gene>
<name>F0QX71_VULM7</name>
<reference evidence="9 10" key="1">
    <citation type="journal article" date="2011" name="J. Bacteriol.">
        <title>Complete genome sequence of 'Vulcanisaeta moutnovskia' strain 768-28, a novel member of the hyperthermophilic crenarchaeal genus vulcanisaeta.</title>
        <authorList>
            <person name="Gumerov V.M."/>
            <person name="Mardanov A.V."/>
            <person name="Beletsky A.V."/>
            <person name="Prokofeva M.I."/>
            <person name="Bonch-Osmolovskaya E.A."/>
            <person name="Ravin N.V."/>
            <person name="Skryabin K.G."/>
        </authorList>
    </citation>
    <scope>NUCLEOTIDE SEQUENCE [LARGE SCALE GENOMIC DNA]</scope>
    <source>
        <strain evidence="9 10">768-28</strain>
    </source>
</reference>